<comment type="caution">
    <text evidence="2">The sequence shown here is derived from an EMBL/GenBank/DDBJ whole genome shotgun (WGS) entry which is preliminary data.</text>
</comment>
<keyword evidence="3" id="KW-1185">Reference proteome</keyword>
<evidence type="ECO:0000256" key="1">
    <source>
        <dbReference type="SAM" id="Phobius"/>
    </source>
</evidence>
<feature type="transmembrane region" description="Helical" evidence="1">
    <location>
        <begin position="41"/>
        <end position="63"/>
    </location>
</feature>
<evidence type="ECO:0000313" key="2">
    <source>
        <dbReference type="EMBL" id="GII21912.1"/>
    </source>
</evidence>
<name>A0A8J3TB36_9ACTN</name>
<dbReference type="Proteomes" id="UP000599074">
    <property type="component" value="Unassembled WGS sequence"/>
</dbReference>
<accession>A0A8J3TB36</accession>
<gene>
    <name evidence="2" type="ORF">Pme01_15090</name>
</gene>
<dbReference type="EMBL" id="BOON01000014">
    <property type="protein sequence ID" value="GII21912.1"/>
    <property type="molecule type" value="Genomic_DNA"/>
</dbReference>
<reference evidence="2" key="1">
    <citation type="submission" date="2021-01" db="EMBL/GenBank/DDBJ databases">
        <title>Whole genome shotgun sequence of Planosporangium mesophilum NBRC 109066.</title>
        <authorList>
            <person name="Komaki H."/>
            <person name="Tamura T."/>
        </authorList>
    </citation>
    <scope>NUCLEOTIDE SEQUENCE</scope>
    <source>
        <strain evidence="2">NBRC 109066</strain>
    </source>
</reference>
<proteinExistence type="predicted"/>
<dbReference type="RefSeq" id="WP_168117306.1">
    <property type="nucleotide sequence ID" value="NZ_BOON01000014.1"/>
</dbReference>
<keyword evidence="1" id="KW-1133">Transmembrane helix</keyword>
<sequence length="74" mass="8132">MGFRGRYVVHRGEPLLAKVLPDVTALHDATIYAARMGTWQVLLLSVVAGILVGMGVGAGRAVWRRFKRRDNRAG</sequence>
<keyword evidence="1" id="KW-0472">Membrane</keyword>
<evidence type="ECO:0000313" key="3">
    <source>
        <dbReference type="Proteomes" id="UP000599074"/>
    </source>
</evidence>
<organism evidence="2 3">
    <name type="scientific">Planosporangium mesophilum</name>
    <dbReference type="NCBI Taxonomy" id="689768"/>
    <lineage>
        <taxon>Bacteria</taxon>
        <taxon>Bacillati</taxon>
        <taxon>Actinomycetota</taxon>
        <taxon>Actinomycetes</taxon>
        <taxon>Micromonosporales</taxon>
        <taxon>Micromonosporaceae</taxon>
        <taxon>Planosporangium</taxon>
    </lineage>
</organism>
<keyword evidence="1" id="KW-0812">Transmembrane</keyword>
<dbReference type="AlphaFoldDB" id="A0A8J3TB36"/>
<protein>
    <submittedName>
        <fullName evidence="2">Uncharacterized protein</fullName>
    </submittedName>
</protein>